<name>A0A8H5CCI2_9AGAR</name>
<feature type="region of interest" description="Disordered" evidence="1">
    <location>
        <begin position="322"/>
        <end position="344"/>
    </location>
</feature>
<sequence>MRYPTALSLVSNITARMTTNSDQTTNVPVAQTDPSAPVATPAADRPTSIGSLFFGLAGAARSRGESVIAGGTTTVTQGNEEAVVQLPTQPAVAPVTGGAEGPPAEPTAPTNAEAPARRTLRTRSTMPSIPDAEGAPEAQDSAATRVSPTKRARKAAYTGPSQEAVESIGTRLTELEEENRSLRALTRELATNLSTAQNSAGRFERDTMGQLSELRDAVFRLRETDGNLSQEIKAAVVGNREVQETLATELYPACEAFNRFMAEVTERLNRAATDASAVDSMVATVSDIQGQLRQLESRVAETENPAKRLRGQEPFLRAPTTSLLGMSSLPSSSPAIGASPVRATPAVPPAAIQPLAQQSTQPVPAGAPAAQQAGPGYVGAPTSTPAPALAPSLASLAAPPPAPQTPVNAGRFPVVRIGPINCRGAHPREALKSFLRRMAGGDAYTTVLRPQVVMAADLQHILAATYTREQAFSLARSWNDQQRLRPEAFAEAPGASANVIFVDSL</sequence>
<feature type="compositionally biased region" description="Low complexity" evidence="1">
    <location>
        <begin position="361"/>
        <end position="384"/>
    </location>
</feature>
<gene>
    <name evidence="2" type="ORF">D9611_013359</name>
</gene>
<keyword evidence="3" id="KW-1185">Reference proteome</keyword>
<reference evidence="2 3" key="1">
    <citation type="journal article" date="2020" name="ISME J.">
        <title>Uncovering the hidden diversity of litter-decomposition mechanisms in mushroom-forming fungi.</title>
        <authorList>
            <person name="Floudas D."/>
            <person name="Bentzer J."/>
            <person name="Ahren D."/>
            <person name="Johansson T."/>
            <person name="Persson P."/>
            <person name="Tunlid A."/>
        </authorList>
    </citation>
    <scope>NUCLEOTIDE SEQUENCE [LARGE SCALE GENOMIC DNA]</scope>
    <source>
        <strain evidence="2 3">CBS 175.51</strain>
    </source>
</reference>
<accession>A0A8H5CCI2</accession>
<proteinExistence type="predicted"/>
<evidence type="ECO:0000313" key="3">
    <source>
        <dbReference type="Proteomes" id="UP000541558"/>
    </source>
</evidence>
<evidence type="ECO:0000313" key="2">
    <source>
        <dbReference type="EMBL" id="KAF5338739.1"/>
    </source>
</evidence>
<dbReference type="EMBL" id="JAACJK010000011">
    <property type="protein sequence ID" value="KAF5338739.1"/>
    <property type="molecule type" value="Genomic_DNA"/>
</dbReference>
<feature type="compositionally biased region" description="Polar residues" evidence="1">
    <location>
        <begin position="22"/>
        <end position="34"/>
    </location>
</feature>
<comment type="caution">
    <text evidence="2">The sequence shown here is derived from an EMBL/GenBank/DDBJ whole genome shotgun (WGS) entry which is preliminary data.</text>
</comment>
<dbReference type="Proteomes" id="UP000541558">
    <property type="component" value="Unassembled WGS sequence"/>
</dbReference>
<feature type="region of interest" description="Disordered" evidence="1">
    <location>
        <begin position="93"/>
        <end position="168"/>
    </location>
</feature>
<dbReference type="AlphaFoldDB" id="A0A8H5CCI2"/>
<feature type="region of interest" description="Disordered" evidence="1">
    <location>
        <begin position="22"/>
        <end position="44"/>
    </location>
</feature>
<organism evidence="2 3">
    <name type="scientific">Ephemerocybe angulata</name>
    <dbReference type="NCBI Taxonomy" id="980116"/>
    <lineage>
        <taxon>Eukaryota</taxon>
        <taxon>Fungi</taxon>
        <taxon>Dikarya</taxon>
        <taxon>Basidiomycota</taxon>
        <taxon>Agaricomycotina</taxon>
        <taxon>Agaricomycetes</taxon>
        <taxon>Agaricomycetidae</taxon>
        <taxon>Agaricales</taxon>
        <taxon>Agaricineae</taxon>
        <taxon>Psathyrellaceae</taxon>
        <taxon>Ephemerocybe</taxon>
    </lineage>
</organism>
<evidence type="ECO:0000256" key="1">
    <source>
        <dbReference type="SAM" id="MobiDB-lite"/>
    </source>
</evidence>
<protein>
    <submittedName>
        <fullName evidence="2">Uncharacterized protein</fullName>
    </submittedName>
</protein>
<feature type="region of interest" description="Disordered" evidence="1">
    <location>
        <begin position="357"/>
        <end position="384"/>
    </location>
</feature>